<dbReference type="GO" id="GO:0005524">
    <property type="term" value="F:ATP binding"/>
    <property type="evidence" value="ECO:0007669"/>
    <property type="project" value="UniProtKB-KW"/>
</dbReference>
<name>A0A0V8M503_9CHLR</name>
<keyword evidence="5" id="KW-0547">Nucleotide-binding</keyword>
<dbReference type="AlphaFoldDB" id="A0A0V8M503"/>
<evidence type="ECO:0000259" key="10">
    <source>
        <dbReference type="PROSITE" id="PS50112"/>
    </source>
</evidence>
<dbReference type="InterPro" id="IPR011712">
    <property type="entry name" value="Sig_transdc_His_kin_sub3_dim/P"/>
</dbReference>
<dbReference type="Gene3D" id="3.30.450.20">
    <property type="entry name" value="PAS domain"/>
    <property type="match status" value="1"/>
</dbReference>
<dbReference type="Gene3D" id="3.30.565.10">
    <property type="entry name" value="Histidine kinase-like ATPase, C-terminal domain"/>
    <property type="match status" value="1"/>
</dbReference>
<dbReference type="GO" id="GO:0016020">
    <property type="term" value="C:membrane"/>
    <property type="evidence" value="ECO:0007669"/>
    <property type="project" value="InterPro"/>
</dbReference>
<evidence type="ECO:0000256" key="8">
    <source>
        <dbReference type="ARBA" id="ARBA00023012"/>
    </source>
</evidence>
<dbReference type="InterPro" id="IPR036890">
    <property type="entry name" value="HATPase_C_sf"/>
</dbReference>
<evidence type="ECO:0000256" key="5">
    <source>
        <dbReference type="ARBA" id="ARBA00022741"/>
    </source>
</evidence>
<feature type="domain" description="PAS" evidence="10">
    <location>
        <begin position="14"/>
        <end position="85"/>
    </location>
</feature>
<keyword evidence="3" id="KW-0597">Phosphoprotein</keyword>
<dbReference type="PROSITE" id="PS50112">
    <property type="entry name" value="PAS"/>
    <property type="match status" value="1"/>
</dbReference>
<keyword evidence="8" id="KW-0902">Two-component regulatory system</keyword>
<dbReference type="InterPro" id="IPR035965">
    <property type="entry name" value="PAS-like_dom_sf"/>
</dbReference>
<dbReference type="OrthoDB" id="9811717at2"/>
<dbReference type="GO" id="GO:0046983">
    <property type="term" value="F:protein dimerization activity"/>
    <property type="evidence" value="ECO:0007669"/>
    <property type="project" value="InterPro"/>
</dbReference>
<dbReference type="CDD" id="cd00130">
    <property type="entry name" value="PAS"/>
    <property type="match status" value="1"/>
</dbReference>
<dbReference type="InterPro" id="IPR000014">
    <property type="entry name" value="PAS"/>
</dbReference>
<dbReference type="SMART" id="SM00091">
    <property type="entry name" value="PAS"/>
    <property type="match status" value="1"/>
</dbReference>
<dbReference type="EMBL" id="JGYD01000004">
    <property type="protein sequence ID" value="KSV18850.1"/>
    <property type="molecule type" value="Genomic_DNA"/>
</dbReference>
<dbReference type="SUPFAM" id="SSF55874">
    <property type="entry name" value="ATPase domain of HSP90 chaperone/DNA topoisomerase II/histidine kinase"/>
    <property type="match status" value="1"/>
</dbReference>
<evidence type="ECO:0000256" key="1">
    <source>
        <dbReference type="ARBA" id="ARBA00000085"/>
    </source>
</evidence>
<evidence type="ECO:0000256" key="7">
    <source>
        <dbReference type="ARBA" id="ARBA00022840"/>
    </source>
</evidence>
<dbReference type="PANTHER" id="PTHR24421:SF10">
    <property type="entry name" value="NITRATE_NITRITE SENSOR PROTEIN NARQ"/>
    <property type="match status" value="1"/>
</dbReference>
<evidence type="ECO:0000256" key="4">
    <source>
        <dbReference type="ARBA" id="ARBA00022679"/>
    </source>
</evidence>
<protein>
    <recommendedName>
        <fullName evidence="2">histidine kinase</fullName>
        <ecNumber evidence="2">2.7.13.3</ecNumber>
    </recommendedName>
</protein>
<keyword evidence="7" id="KW-0067">ATP-binding</keyword>
<comment type="catalytic activity">
    <reaction evidence="1">
        <text>ATP + protein L-histidine = ADP + protein N-phospho-L-histidine.</text>
        <dbReference type="EC" id="2.7.13.3"/>
    </reaction>
</comment>
<evidence type="ECO:0000256" key="2">
    <source>
        <dbReference type="ARBA" id="ARBA00012438"/>
    </source>
</evidence>
<keyword evidence="6" id="KW-0418">Kinase</keyword>
<dbReference type="RefSeq" id="WP_058292019.1">
    <property type="nucleotide sequence ID" value="NZ_JGYD01000004.1"/>
</dbReference>
<dbReference type="CDD" id="cd16917">
    <property type="entry name" value="HATPase_UhpB-NarQ-NarX-like"/>
    <property type="match status" value="1"/>
</dbReference>
<accession>A0A0V8M503</accession>
<dbReference type="InterPro" id="IPR003594">
    <property type="entry name" value="HATPase_dom"/>
</dbReference>
<dbReference type="Proteomes" id="UP000053577">
    <property type="component" value="Unassembled WGS sequence"/>
</dbReference>
<organism evidence="11 12">
    <name type="scientific">Dehalococcoides mccartyi</name>
    <dbReference type="NCBI Taxonomy" id="61435"/>
    <lineage>
        <taxon>Bacteria</taxon>
        <taxon>Bacillati</taxon>
        <taxon>Chloroflexota</taxon>
        <taxon>Dehalococcoidia</taxon>
        <taxon>Dehalococcoidales</taxon>
        <taxon>Dehalococcoidaceae</taxon>
        <taxon>Dehalococcoides</taxon>
    </lineage>
</organism>
<dbReference type="NCBIfam" id="TIGR00229">
    <property type="entry name" value="sensory_box"/>
    <property type="match status" value="1"/>
</dbReference>
<evidence type="ECO:0000256" key="3">
    <source>
        <dbReference type="ARBA" id="ARBA00022553"/>
    </source>
</evidence>
<sequence>MEQPNLLRDSLKGIEGKYQMLFETSRDGIALIDAETAMIIDCNKEYQNLTGRSFEELIHMKVWETRPPESREKNQEIFREILDKGQGGGEFYYARPDNSRIYTEYISRLITIDGRNYIQSVVRDITKRVQREQEMENRVQERTKELQKAMRKLKMYSQRLEKISNQHIRALEEERKLIAIELHDRVTQDLISLCHMVNKLKEWEDSSNQLIVEEILGRVRITLDETRNIMKTLYPTALSRYGLVKIMTQELGNLGLKLAVHTQFEHNLAVKLDPLIETTMYRIYHEALLNIEKHCRNVKNIIVFLKYRAGFLNMIIEDDGEGFDSKKIPPKDPSGLDVMRQRAELMEGRFVLRSKLGQGTKISVRIPVKSMPSKKK</sequence>
<dbReference type="EC" id="2.7.13.3" evidence="2"/>
<dbReference type="Pfam" id="PF07730">
    <property type="entry name" value="HisKA_3"/>
    <property type="match status" value="1"/>
</dbReference>
<dbReference type="Pfam" id="PF13426">
    <property type="entry name" value="PAS_9"/>
    <property type="match status" value="1"/>
</dbReference>
<reference evidence="11 12" key="1">
    <citation type="journal article" date="2015" name="Sci. Rep.">
        <title>A comparative genomics and reductive dehalogenase gene transcription study of two chloroethene-respiring bacteria, Dehalococcoides mccartyi strains MB and 11a.</title>
        <authorList>
            <person name="Low A."/>
            <person name="Shen Z."/>
            <person name="Cheng D."/>
            <person name="Rogers M.J."/>
            <person name="Lee P.K."/>
            <person name="He J."/>
        </authorList>
    </citation>
    <scope>NUCLEOTIDE SEQUENCE [LARGE SCALE GENOMIC DNA]</scope>
    <source>
        <strain evidence="11 12">MB</strain>
    </source>
</reference>
<dbReference type="InterPro" id="IPR050482">
    <property type="entry name" value="Sensor_HK_TwoCompSys"/>
</dbReference>
<proteinExistence type="predicted"/>
<evidence type="ECO:0000256" key="9">
    <source>
        <dbReference type="SAM" id="Coils"/>
    </source>
</evidence>
<gene>
    <name evidence="11" type="ORF">DA01_07830</name>
</gene>
<dbReference type="SUPFAM" id="SSF55785">
    <property type="entry name" value="PYP-like sensor domain (PAS domain)"/>
    <property type="match status" value="1"/>
</dbReference>
<dbReference type="Pfam" id="PF02518">
    <property type="entry name" value="HATPase_c"/>
    <property type="match status" value="1"/>
</dbReference>
<dbReference type="GO" id="GO:0000155">
    <property type="term" value="F:phosphorelay sensor kinase activity"/>
    <property type="evidence" value="ECO:0007669"/>
    <property type="project" value="InterPro"/>
</dbReference>
<feature type="coiled-coil region" evidence="9">
    <location>
        <begin position="129"/>
        <end position="173"/>
    </location>
</feature>
<dbReference type="PANTHER" id="PTHR24421">
    <property type="entry name" value="NITRATE/NITRITE SENSOR PROTEIN NARX-RELATED"/>
    <property type="match status" value="1"/>
</dbReference>
<keyword evidence="4" id="KW-0808">Transferase</keyword>
<keyword evidence="9" id="KW-0175">Coiled coil</keyword>
<dbReference type="PATRIC" id="fig|61435.5.peg.1536"/>
<evidence type="ECO:0000313" key="11">
    <source>
        <dbReference type="EMBL" id="KSV18850.1"/>
    </source>
</evidence>
<evidence type="ECO:0000256" key="6">
    <source>
        <dbReference type="ARBA" id="ARBA00022777"/>
    </source>
</evidence>
<comment type="caution">
    <text evidence="11">The sequence shown here is derived from an EMBL/GenBank/DDBJ whole genome shotgun (WGS) entry which is preliminary data.</text>
</comment>
<evidence type="ECO:0000313" key="12">
    <source>
        <dbReference type="Proteomes" id="UP000053577"/>
    </source>
</evidence>